<dbReference type="EMBL" id="ACCU02000002">
    <property type="protein sequence ID" value="EEE47512.2"/>
    <property type="molecule type" value="Genomic_DNA"/>
</dbReference>
<dbReference type="SUPFAM" id="SSF53850">
    <property type="entry name" value="Periplasmic binding protein-like II"/>
    <property type="match status" value="1"/>
</dbReference>
<reference evidence="3 4" key="1">
    <citation type="submission" date="2008-01" db="EMBL/GenBank/DDBJ databases">
        <authorList>
            <person name="Wagner-Dobler I."/>
            <person name="Ferriera S."/>
            <person name="Johnson J."/>
            <person name="Kravitz S."/>
            <person name="Beeson K."/>
            <person name="Sutton G."/>
            <person name="Rogers Y.-H."/>
            <person name="Friedman R."/>
            <person name="Frazier M."/>
            <person name="Venter J.C."/>
        </authorList>
    </citation>
    <scope>NUCLEOTIDE SEQUENCE [LARGE SCALE GENOMIC DNA]</scope>
    <source>
        <strain evidence="4">DSM 17067 / NCIMB 14079 / DFL-11</strain>
    </source>
</reference>
<feature type="domain" description="Solute-binding protein family 3/N-terminal" evidence="2">
    <location>
        <begin position="102"/>
        <end position="321"/>
    </location>
</feature>
<organism evidence="3 4">
    <name type="scientific">Roseibium alexandrii (strain DSM 17067 / NCIMB 14079 / DFL-11)</name>
    <name type="common">Labrenzia alexandrii</name>
    <dbReference type="NCBI Taxonomy" id="244592"/>
    <lineage>
        <taxon>Bacteria</taxon>
        <taxon>Pseudomonadati</taxon>
        <taxon>Pseudomonadota</taxon>
        <taxon>Alphaproteobacteria</taxon>
        <taxon>Hyphomicrobiales</taxon>
        <taxon>Stappiaceae</taxon>
        <taxon>Roseibium</taxon>
    </lineage>
</organism>
<sequence length="331" mass="35759">MEIFNNTHCPQSKKDAVIVGPPGLGGGRIKCGHQSPDRSHDLDTAVQEYKQDWLLSGVRDNAGTQKVDRGALEMMTKKREWRVALILVLGSVSLPAYAQACNLTFLAPELPPYGFVDHGTNVGAALDIVREMAARQGCNVTVTPVPRIRAQMLTQHAPNTIIAPVARTPGREDQFTWLGTIARETVSIYSLASSPAMDLAGLKSGATVAVLRNSAIERLAERLALPNVVAAPDNTALVRMLAAGRVDAIISARSLTVNAMRAEGMDPARFRIGKDVAEFDVAAAMSNGSDPAIVRRLRKSLHDMKTDDSLQEALLKYRITPPPDNPPIETE</sequence>
<keyword evidence="1" id="KW-1133">Transmembrane helix</keyword>
<dbReference type="SMART" id="SM00062">
    <property type="entry name" value="PBPb"/>
    <property type="match status" value="1"/>
</dbReference>
<feature type="transmembrane region" description="Helical" evidence="1">
    <location>
        <begin position="81"/>
        <end position="98"/>
    </location>
</feature>
<comment type="caution">
    <text evidence="3">The sequence shown here is derived from an EMBL/GenBank/DDBJ whole genome shotgun (WGS) entry which is preliminary data.</text>
</comment>
<dbReference type="PANTHER" id="PTHR38834:SF3">
    <property type="entry name" value="SOLUTE-BINDING PROTEIN FAMILY 3_N-TERMINAL DOMAIN-CONTAINING PROTEIN"/>
    <property type="match status" value="1"/>
</dbReference>
<accession>A0A5E8H4S5</accession>
<dbReference type="Pfam" id="PF00497">
    <property type="entry name" value="SBP_bac_3"/>
    <property type="match status" value="1"/>
</dbReference>
<dbReference type="InterPro" id="IPR001638">
    <property type="entry name" value="Solute-binding_3/MltF_N"/>
</dbReference>
<gene>
    <name evidence="3" type="ORF">SADFL11_4801</name>
</gene>
<proteinExistence type="predicted"/>
<reference evidence="3 4" key="2">
    <citation type="submission" date="2013-04" db="EMBL/GenBank/DDBJ databases">
        <authorList>
            <person name="Fiebig A."/>
            <person name="Pradella S."/>
            <person name="Wagner-Doebler I."/>
        </authorList>
    </citation>
    <scope>NUCLEOTIDE SEQUENCE [LARGE SCALE GENOMIC DNA]</scope>
    <source>
        <strain evidence="4">DSM 17067 / NCIMB 14079 / DFL-11</strain>
    </source>
</reference>
<keyword evidence="1" id="KW-0812">Transmembrane</keyword>
<evidence type="ECO:0000313" key="4">
    <source>
        <dbReference type="Proteomes" id="UP000004703"/>
    </source>
</evidence>
<evidence type="ECO:0000259" key="2">
    <source>
        <dbReference type="SMART" id="SM00062"/>
    </source>
</evidence>
<keyword evidence="1" id="KW-0472">Membrane</keyword>
<evidence type="ECO:0000256" key="1">
    <source>
        <dbReference type="SAM" id="Phobius"/>
    </source>
</evidence>
<evidence type="ECO:0000313" key="3">
    <source>
        <dbReference type="EMBL" id="EEE47512.2"/>
    </source>
</evidence>
<protein>
    <submittedName>
        <fullName evidence="3">ABC-type amino acid transport/signal transduction system</fullName>
    </submittedName>
</protein>
<name>A0A5E8H4S5_ROSAD</name>
<dbReference type="AlphaFoldDB" id="A0A5E8H4S5"/>
<dbReference type="PANTHER" id="PTHR38834">
    <property type="entry name" value="PERIPLASMIC SUBSTRATE BINDING PROTEIN FAMILY 3"/>
    <property type="match status" value="1"/>
</dbReference>
<dbReference type="Gene3D" id="3.40.190.10">
    <property type="entry name" value="Periplasmic binding protein-like II"/>
    <property type="match status" value="2"/>
</dbReference>
<dbReference type="Proteomes" id="UP000004703">
    <property type="component" value="Chromosome"/>
</dbReference>